<name>A0A0V0UBM3_9BILA</name>
<gene>
    <name evidence="1" type="ORF">T05_5404</name>
</gene>
<accession>A0A0V0UBM3</accession>
<dbReference type="AlphaFoldDB" id="A0A0V0UBM3"/>
<comment type="caution">
    <text evidence="1">The sequence shown here is derived from an EMBL/GenBank/DDBJ whole genome shotgun (WGS) entry which is preliminary data.</text>
</comment>
<keyword evidence="2" id="KW-1185">Reference proteome</keyword>
<dbReference type="Proteomes" id="UP000055048">
    <property type="component" value="Unassembled WGS sequence"/>
</dbReference>
<proteinExistence type="predicted"/>
<sequence>MPNPGHCTAVAAYSERYKKNQIIPLNSFMRLFCDYAADINDRRLKQHKEKLLNVVPFSTNWNSSISDTTKWKLNLERLTYICCRLYSLLELHGSTIPPASKMLNSASGRWMSCLNSSVY</sequence>
<evidence type="ECO:0000313" key="2">
    <source>
        <dbReference type="Proteomes" id="UP000055048"/>
    </source>
</evidence>
<reference evidence="1 2" key="1">
    <citation type="submission" date="2015-01" db="EMBL/GenBank/DDBJ databases">
        <title>Evolution of Trichinella species and genotypes.</title>
        <authorList>
            <person name="Korhonen P.K."/>
            <person name="Edoardo P."/>
            <person name="Giuseppe L.R."/>
            <person name="Gasser R.B."/>
        </authorList>
    </citation>
    <scope>NUCLEOTIDE SEQUENCE [LARGE SCALE GENOMIC DNA]</scope>
    <source>
        <strain evidence="1">ISS417</strain>
    </source>
</reference>
<protein>
    <submittedName>
        <fullName evidence="1">Uncharacterized protein</fullName>
    </submittedName>
</protein>
<organism evidence="1 2">
    <name type="scientific">Trichinella murrelli</name>
    <dbReference type="NCBI Taxonomy" id="144512"/>
    <lineage>
        <taxon>Eukaryota</taxon>
        <taxon>Metazoa</taxon>
        <taxon>Ecdysozoa</taxon>
        <taxon>Nematoda</taxon>
        <taxon>Enoplea</taxon>
        <taxon>Dorylaimia</taxon>
        <taxon>Trichinellida</taxon>
        <taxon>Trichinellidae</taxon>
        <taxon>Trichinella</taxon>
    </lineage>
</organism>
<dbReference type="EMBL" id="JYDJ01000024">
    <property type="protein sequence ID" value="KRX48820.1"/>
    <property type="molecule type" value="Genomic_DNA"/>
</dbReference>
<evidence type="ECO:0000313" key="1">
    <source>
        <dbReference type="EMBL" id="KRX48820.1"/>
    </source>
</evidence>